<protein>
    <submittedName>
        <fullName evidence="1">Uncharacterized protein</fullName>
    </submittedName>
</protein>
<dbReference type="Proteomes" id="UP000431684">
    <property type="component" value="Unassembled WGS sequence"/>
</dbReference>
<dbReference type="RefSeq" id="WP_155708228.1">
    <property type="nucleotide sequence ID" value="NZ_BMWU01000032.1"/>
</dbReference>
<dbReference type="PROSITE" id="PS51257">
    <property type="entry name" value="PROKAR_LIPOPROTEIN"/>
    <property type="match status" value="1"/>
</dbReference>
<gene>
    <name evidence="1" type="ORF">GJV26_07130</name>
</gene>
<comment type="caution">
    <text evidence="1">The sequence shown here is derived from an EMBL/GenBank/DDBJ whole genome shotgun (WGS) entry which is preliminary data.</text>
</comment>
<dbReference type="Gene3D" id="2.120.10.30">
    <property type="entry name" value="TolB, C-terminal domain"/>
    <property type="match status" value="1"/>
</dbReference>
<reference evidence="1 2" key="1">
    <citation type="submission" date="2019-11" db="EMBL/GenBank/DDBJ databases">
        <title>Draft Genome Sequences of Six Type Strains of the Genus Massilia.</title>
        <authorList>
            <person name="Miess H."/>
            <person name="Frediansyah A."/>
            <person name="Goeker M."/>
            <person name="Gross H."/>
        </authorList>
    </citation>
    <scope>NUCLEOTIDE SEQUENCE [LARGE SCALE GENOMIC DNA]</scope>
    <source>
        <strain evidence="1 2">DSM 17513</strain>
    </source>
</reference>
<dbReference type="EMBL" id="WNWM01000002">
    <property type="protein sequence ID" value="MUI12250.1"/>
    <property type="molecule type" value="Genomic_DNA"/>
</dbReference>
<keyword evidence="2" id="KW-1185">Reference proteome</keyword>
<dbReference type="SUPFAM" id="SSF63829">
    <property type="entry name" value="Calcium-dependent phosphotriesterase"/>
    <property type="match status" value="1"/>
</dbReference>
<name>A0A6I3XCH8_9BURK</name>
<accession>A0A6I3XCH8</accession>
<evidence type="ECO:0000313" key="2">
    <source>
        <dbReference type="Proteomes" id="UP000431684"/>
    </source>
</evidence>
<organism evidence="1 2">
    <name type="scientific">Pseudoduganella dura</name>
    <dbReference type="NCBI Taxonomy" id="321982"/>
    <lineage>
        <taxon>Bacteria</taxon>
        <taxon>Pseudomonadati</taxon>
        <taxon>Pseudomonadota</taxon>
        <taxon>Betaproteobacteria</taxon>
        <taxon>Burkholderiales</taxon>
        <taxon>Oxalobacteraceae</taxon>
        <taxon>Telluria group</taxon>
        <taxon>Pseudoduganella</taxon>
    </lineage>
</organism>
<dbReference type="InterPro" id="IPR011042">
    <property type="entry name" value="6-blade_b-propeller_TolB-like"/>
</dbReference>
<dbReference type="OrthoDB" id="8752631at2"/>
<evidence type="ECO:0000313" key="1">
    <source>
        <dbReference type="EMBL" id="MUI12250.1"/>
    </source>
</evidence>
<proteinExistence type="predicted"/>
<sequence length="381" mass="38730">MNKIFTPLIICALLSACGGGNNDTSPVTAAPAPAPVPAAVLTLSSPTIRTIGNGSAIPLTAKLSTAGTINWKLAPGAPGTLSASTGETVRYLPPASWSGTPAAVTVTASGDGASTALTLAVAPEPGQPGVTWLRWRNETDPTMLQVQDGGTDMAGNAYVLLQVRVTPSRKGPVNLAKIAPDGTITSLIGTTWFGQPAENGKDISATSGVTADRAGNVYLGIPLYGLGNYPGPLILKVTPSGAWSVLAGGGATTAIKDGTGSEAQFLYPGIAGIDNEDNIYVLDGNTPRKVTPAGVVTTLPALPASLNADMDGNTYRISEDKLLRISPDGKADEVTGVLYCKDRPAGSTAGCLGTDARKVLPLSGASLVVFGEAVYRVVLKH</sequence>
<dbReference type="AlphaFoldDB" id="A0A6I3XCH8"/>